<sequence length="59" mass="6713">QGLWRRRVGDVRGTKLPGSDVHRGAWKLLQPQRMAGPEPQHPVHPQNRQLLLMLLSADL</sequence>
<proteinExistence type="predicted"/>
<accession>A0A1A7YUT0</accession>
<evidence type="ECO:0000313" key="1">
    <source>
        <dbReference type="EMBL" id="SBP33700.1"/>
    </source>
</evidence>
<feature type="non-terminal residue" evidence="1">
    <location>
        <position position="1"/>
    </location>
</feature>
<reference evidence="1" key="1">
    <citation type="submission" date="2016-05" db="EMBL/GenBank/DDBJ databases">
        <authorList>
            <person name="Lavstsen T."/>
            <person name="Jespersen J.S."/>
        </authorList>
    </citation>
    <scope>NUCLEOTIDE SEQUENCE</scope>
    <source>
        <tissue evidence="1">Brain</tissue>
    </source>
</reference>
<dbReference type="AlphaFoldDB" id="A0A1A7YUT0"/>
<organism evidence="1">
    <name type="scientific">Iconisemion striatum</name>
    <dbReference type="NCBI Taxonomy" id="60296"/>
    <lineage>
        <taxon>Eukaryota</taxon>
        <taxon>Metazoa</taxon>
        <taxon>Chordata</taxon>
        <taxon>Craniata</taxon>
        <taxon>Vertebrata</taxon>
        <taxon>Euteleostomi</taxon>
        <taxon>Actinopterygii</taxon>
        <taxon>Neopterygii</taxon>
        <taxon>Teleostei</taxon>
        <taxon>Neoteleostei</taxon>
        <taxon>Acanthomorphata</taxon>
        <taxon>Ovalentaria</taxon>
        <taxon>Atherinomorphae</taxon>
        <taxon>Cyprinodontiformes</taxon>
        <taxon>Nothobranchiidae</taxon>
        <taxon>Iconisemion</taxon>
    </lineage>
</organism>
<dbReference type="EMBL" id="HADX01011468">
    <property type="protein sequence ID" value="SBP33700.1"/>
    <property type="molecule type" value="Transcribed_RNA"/>
</dbReference>
<reference evidence="1" key="2">
    <citation type="submission" date="2016-06" db="EMBL/GenBank/DDBJ databases">
        <title>The genome of a short-lived fish provides insights into sex chromosome evolution and the genetic control of aging.</title>
        <authorList>
            <person name="Reichwald K."/>
            <person name="Felder M."/>
            <person name="Petzold A."/>
            <person name="Koch P."/>
            <person name="Groth M."/>
            <person name="Platzer M."/>
        </authorList>
    </citation>
    <scope>NUCLEOTIDE SEQUENCE</scope>
    <source>
        <tissue evidence="1">Brain</tissue>
    </source>
</reference>
<name>A0A1A7YUT0_9TELE</name>
<protein>
    <submittedName>
        <fullName evidence="1">Crystallin, gamma N2</fullName>
    </submittedName>
</protein>
<gene>
    <name evidence="1" type="primary">CRYGN2</name>
</gene>